<evidence type="ECO:0000256" key="8">
    <source>
        <dbReference type="ARBA" id="ARBA00023136"/>
    </source>
</evidence>
<dbReference type="STRING" id="28885.EI16_01290"/>
<dbReference type="Pfam" id="PF07715">
    <property type="entry name" value="Plug"/>
    <property type="match status" value="1"/>
</dbReference>
<dbReference type="InterPro" id="IPR037066">
    <property type="entry name" value="Plug_dom_sf"/>
</dbReference>
<dbReference type="AlphaFoldDB" id="A0A066ZX85"/>
<evidence type="ECO:0000256" key="5">
    <source>
        <dbReference type="ARBA" id="ARBA00022729"/>
    </source>
</evidence>
<comment type="caution">
    <text evidence="16">The sequence shown here is derived from an EMBL/GenBank/DDBJ whole genome shotgun (WGS) entry which is preliminary data.</text>
</comment>
<proteinExistence type="inferred from homology"/>
<reference evidence="16 17" key="1">
    <citation type="submission" date="2014-04" db="EMBL/GenBank/DDBJ databases">
        <title>Draft genome sequence of Hydrogenovibrio marinus MH-110, a model organism for aerobic H2 metabolism.</title>
        <authorList>
            <person name="Cha H.J."/>
            <person name="Jo B.H."/>
            <person name="Hwang B.H."/>
        </authorList>
    </citation>
    <scope>NUCLEOTIDE SEQUENCE [LARGE SCALE GENOMIC DNA]</scope>
    <source>
        <strain evidence="16 17">MH-110</strain>
    </source>
</reference>
<accession>A0A066ZX85</accession>
<evidence type="ECO:0000256" key="6">
    <source>
        <dbReference type="ARBA" id="ARBA00023065"/>
    </source>
</evidence>
<keyword evidence="9 10" id="KW-0998">Cell outer membrane</keyword>
<evidence type="ECO:0000256" key="9">
    <source>
        <dbReference type="ARBA" id="ARBA00023237"/>
    </source>
</evidence>
<dbReference type="PANTHER" id="PTHR30069:SF53">
    <property type="entry name" value="COLICIN I RECEPTOR-RELATED"/>
    <property type="match status" value="1"/>
</dbReference>
<dbReference type="InterPro" id="IPR000531">
    <property type="entry name" value="Beta-barrel_TonB"/>
</dbReference>
<dbReference type="SUPFAM" id="SSF56935">
    <property type="entry name" value="Porins"/>
    <property type="match status" value="1"/>
</dbReference>
<evidence type="ECO:0000256" key="13">
    <source>
        <dbReference type="SAM" id="SignalP"/>
    </source>
</evidence>
<sequence>MNPNKMRLAKTPIALAIFSICSASFAADDKNLDSVIVTANNTPQNIGSVTSNVTVITAEDIENHQYQTLQDAMRQVPGLTTYSNGGLGTATSLFMRGMGGKNILVLQNGMQLNDPTLTDGTTNFANIMLDDVERIEIIKGPQSGVWGANASAGVINIITKKGGKRANANLEFGSNNQKKLAASLGAANEKADFALNFSDLSSDGFTSIKKYKTSGKGDEKDPFAQQEASFRLGINFAKQQRLETFIKHSNGDSESDYSTPNTSSHSTFESTLRQLRYLATFGKVDTQLYAQDSHIRREYPAYSSVYEGKVNQFGAQADWHYADKQQASFAVASKQLEDIKNNNSYYNRSAAVNNTNQLFGEKWVITEALRYDEYNRFDNKTTGKIGTKYHFIPEVFISANYGTGYNAPSLYQLTNLSTQTTQLTPESSTGYDATLGIYGLELTYFNNEIKDELVTDGSYKYYNQKGTSKYQGFEANYKRTLDAIDSDLSLNFTQQTAKDNAGKWLARRPEQQAGLGFDYYGLSRTHFGIQTKYVGNLYDKADKKGANIGNYSTTDLVADYQFNPHVSIYGKVQNLFNEDYTPAVVSYESDGVTPKYVYNNGGTLLFVGVRGKL</sequence>
<name>A0A066ZX85_HYDMR</name>
<dbReference type="RefSeq" id="WP_029908617.1">
    <property type="nucleotide sequence ID" value="NZ_AP020335.1"/>
</dbReference>
<organism evidence="16 17">
    <name type="scientific">Hydrogenovibrio marinus</name>
    <dbReference type="NCBI Taxonomy" id="28885"/>
    <lineage>
        <taxon>Bacteria</taxon>
        <taxon>Pseudomonadati</taxon>
        <taxon>Pseudomonadota</taxon>
        <taxon>Gammaproteobacteria</taxon>
        <taxon>Thiotrichales</taxon>
        <taxon>Piscirickettsiaceae</taxon>
        <taxon>Hydrogenovibrio</taxon>
    </lineage>
</organism>
<dbReference type="CDD" id="cd01347">
    <property type="entry name" value="ligand_gated_channel"/>
    <property type="match status" value="1"/>
</dbReference>
<keyword evidence="5 13" id="KW-0732">Signal</keyword>
<feature type="domain" description="TonB-dependent receptor-like beta-barrel" evidence="14">
    <location>
        <begin position="191"/>
        <end position="575"/>
    </location>
</feature>
<evidence type="ECO:0000313" key="17">
    <source>
        <dbReference type="Proteomes" id="UP000027341"/>
    </source>
</evidence>
<evidence type="ECO:0000313" key="16">
    <source>
        <dbReference type="EMBL" id="KDN94976.1"/>
    </source>
</evidence>
<dbReference type="InterPro" id="IPR036942">
    <property type="entry name" value="Beta-barrel_TonB_sf"/>
</dbReference>
<evidence type="ECO:0000259" key="15">
    <source>
        <dbReference type="Pfam" id="PF07715"/>
    </source>
</evidence>
<feature type="signal peptide" evidence="13">
    <location>
        <begin position="1"/>
        <end position="26"/>
    </location>
</feature>
<keyword evidence="6" id="KW-0406">Ion transport</keyword>
<evidence type="ECO:0000256" key="3">
    <source>
        <dbReference type="ARBA" id="ARBA00022452"/>
    </source>
</evidence>
<dbReference type="InterPro" id="IPR010916">
    <property type="entry name" value="TonB_box_CS"/>
</dbReference>
<evidence type="ECO:0000256" key="7">
    <source>
        <dbReference type="ARBA" id="ARBA00023077"/>
    </source>
</evidence>
<protein>
    <recommendedName>
        <fullName evidence="18">TonB-dependent receptor</fullName>
    </recommendedName>
</protein>
<dbReference type="InterPro" id="IPR039426">
    <property type="entry name" value="TonB-dep_rcpt-like"/>
</dbReference>
<comment type="subcellular location">
    <subcellularLocation>
        <location evidence="1 10">Cell outer membrane</location>
        <topology evidence="1 10">Multi-pass membrane protein</topology>
    </subcellularLocation>
</comment>
<evidence type="ECO:0000256" key="10">
    <source>
        <dbReference type="PROSITE-ProRule" id="PRU01360"/>
    </source>
</evidence>
<dbReference type="PROSITE" id="PS52016">
    <property type="entry name" value="TONB_DEPENDENT_REC_3"/>
    <property type="match status" value="1"/>
</dbReference>
<comment type="similarity">
    <text evidence="10 12">Belongs to the TonB-dependent receptor family.</text>
</comment>
<dbReference type="EMBL" id="JMIU01000001">
    <property type="protein sequence ID" value="KDN94976.1"/>
    <property type="molecule type" value="Genomic_DNA"/>
</dbReference>
<dbReference type="Gene3D" id="2.170.130.10">
    <property type="entry name" value="TonB-dependent receptor, plug domain"/>
    <property type="match status" value="1"/>
</dbReference>
<keyword evidence="17" id="KW-1185">Reference proteome</keyword>
<keyword evidence="7 11" id="KW-0798">TonB box</keyword>
<evidence type="ECO:0000256" key="4">
    <source>
        <dbReference type="ARBA" id="ARBA00022692"/>
    </source>
</evidence>
<gene>
    <name evidence="16" type="ORF">EI16_01290</name>
</gene>
<evidence type="ECO:0000256" key="2">
    <source>
        <dbReference type="ARBA" id="ARBA00022448"/>
    </source>
</evidence>
<dbReference type="Proteomes" id="UP000027341">
    <property type="component" value="Unassembled WGS sequence"/>
</dbReference>
<keyword evidence="4 10" id="KW-0812">Transmembrane</keyword>
<dbReference type="PROSITE" id="PS00430">
    <property type="entry name" value="TONB_DEPENDENT_REC_1"/>
    <property type="match status" value="1"/>
</dbReference>
<evidence type="ECO:0008006" key="18">
    <source>
        <dbReference type="Google" id="ProtNLM"/>
    </source>
</evidence>
<keyword evidence="8 10" id="KW-0472">Membrane</keyword>
<keyword evidence="2 10" id="KW-0813">Transport</keyword>
<evidence type="ECO:0000256" key="12">
    <source>
        <dbReference type="RuleBase" id="RU003357"/>
    </source>
</evidence>
<dbReference type="GO" id="GO:0009279">
    <property type="term" value="C:cell outer membrane"/>
    <property type="evidence" value="ECO:0007669"/>
    <property type="project" value="UniProtKB-SubCell"/>
</dbReference>
<dbReference type="InterPro" id="IPR012910">
    <property type="entry name" value="Plug_dom"/>
</dbReference>
<dbReference type="GO" id="GO:0006811">
    <property type="term" value="P:monoatomic ion transport"/>
    <property type="evidence" value="ECO:0007669"/>
    <property type="project" value="UniProtKB-KW"/>
</dbReference>
<evidence type="ECO:0000259" key="14">
    <source>
        <dbReference type="Pfam" id="PF00593"/>
    </source>
</evidence>
<evidence type="ECO:0000256" key="11">
    <source>
        <dbReference type="PROSITE-ProRule" id="PRU10143"/>
    </source>
</evidence>
<dbReference type="GO" id="GO:0015889">
    <property type="term" value="P:cobalamin transport"/>
    <property type="evidence" value="ECO:0007669"/>
    <property type="project" value="TreeGrafter"/>
</dbReference>
<feature type="chain" id="PRO_5001632505" description="TonB-dependent receptor" evidence="13">
    <location>
        <begin position="27"/>
        <end position="613"/>
    </location>
</feature>
<feature type="short sequence motif" description="TonB box" evidence="11">
    <location>
        <begin position="34"/>
        <end position="40"/>
    </location>
</feature>
<keyword evidence="3 10" id="KW-1134">Transmembrane beta strand</keyword>
<evidence type="ECO:0000256" key="1">
    <source>
        <dbReference type="ARBA" id="ARBA00004571"/>
    </source>
</evidence>
<dbReference type="Pfam" id="PF00593">
    <property type="entry name" value="TonB_dep_Rec_b-barrel"/>
    <property type="match status" value="1"/>
</dbReference>
<dbReference type="Gene3D" id="2.40.170.20">
    <property type="entry name" value="TonB-dependent receptor, beta-barrel domain"/>
    <property type="match status" value="1"/>
</dbReference>
<dbReference type="PANTHER" id="PTHR30069">
    <property type="entry name" value="TONB-DEPENDENT OUTER MEMBRANE RECEPTOR"/>
    <property type="match status" value="1"/>
</dbReference>
<feature type="domain" description="TonB-dependent receptor plug" evidence="15">
    <location>
        <begin position="48"/>
        <end position="154"/>
    </location>
</feature>